<evidence type="ECO:0000256" key="4">
    <source>
        <dbReference type="ARBA" id="ARBA00023014"/>
    </source>
</evidence>
<evidence type="ECO:0000313" key="6">
    <source>
        <dbReference type="EMBL" id="CAB3288940.1"/>
    </source>
</evidence>
<dbReference type="GO" id="GO:0046872">
    <property type="term" value="F:metal ion binding"/>
    <property type="evidence" value="ECO:0007669"/>
    <property type="project" value="UniProtKB-KW"/>
</dbReference>
<dbReference type="PROSITE" id="PS00198">
    <property type="entry name" value="4FE4S_FER_1"/>
    <property type="match status" value="6"/>
</dbReference>
<reference evidence="6 7" key="1">
    <citation type="submission" date="2020-04" db="EMBL/GenBank/DDBJ databases">
        <authorList>
            <consortium name="Genoscope - CEA"/>
            <person name="William W."/>
        </authorList>
    </citation>
    <scope>NUCLEOTIDE SEQUENCE [LARGE SCALE GENOMIC DNA]</scope>
    <source>
        <strain evidence="6 7">SG7</strain>
    </source>
</reference>
<keyword evidence="7" id="KW-1185">Reference proteome</keyword>
<protein>
    <submittedName>
        <fullName evidence="6">Energy conserving hydrogenase Ehb polyferredoxin (Protein K)</fullName>
    </submittedName>
</protein>
<feature type="domain" description="4Fe-4S ferredoxin-type" evidence="5">
    <location>
        <begin position="35"/>
        <end position="66"/>
    </location>
</feature>
<dbReference type="GO" id="GO:0051539">
    <property type="term" value="F:4 iron, 4 sulfur cluster binding"/>
    <property type="evidence" value="ECO:0007669"/>
    <property type="project" value="UniProtKB-KW"/>
</dbReference>
<dbReference type="Pfam" id="PF13187">
    <property type="entry name" value="Fer4_9"/>
    <property type="match status" value="1"/>
</dbReference>
<dbReference type="GO" id="GO:0016491">
    <property type="term" value="F:oxidoreductase activity"/>
    <property type="evidence" value="ECO:0007669"/>
    <property type="project" value="UniProtKB-ARBA"/>
</dbReference>
<evidence type="ECO:0000256" key="2">
    <source>
        <dbReference type="ARBA" id="ARBA00022723"/>
    </source>
</evidence>
<dbReference type="Gene3D" id="3.30.70.20">
    <property type="match status" value="8"/>
</dbReference>
<dbReference type="InterPro" id="IPR017900">
    <property type="entry name" value="4Fe4S_Fe_S_CS"/>
</dbReference>
<keyword evidence="4" id="KW-0411">Iron-sulfur</keyword>
<dbReference type="PROSITE" id="PS51379">
    <property type="entry name" value="4FE4S_FER_2"/>
    <property type="match status" value="11"/>
</dbReference>
<evidence type="ECO:0000256" key="3">
    <source>
        <dbReference type="ARBA" id="ARBA00023004"/>
    </source>
</evidence>
<organism evidence="6 7">
    <name type="scientific">Methanocaldococcus lauensis</name>
    <dbReference type="NCBI Taxonomy" id="2546128"/>
    <lineage>
        <taxon>Archaea</taxon>
        <taxon>Methanobacteriati</taxon>
        <taxon>Methanobacteriota</taxon>
        <taxon>Methanomada group</taxon>
        <taxon>Methanococci</taxon>
        <taxon>Methanococcales</taxon>
        <taxon>Methanocaldococcaceae</taxon>
        <taxon>Methanocaldococcus</taxon>
    </lineage>
</organism>
<dbReference type="PANTHER" id="PTHR43687">
    <property type="entry name" value="ADENYLYLSULFATE REDUCTASE, BETA SUBUNIT"/>
    <property type="match status" value="1"/>
</dbReference>
<feature type="domain" description="4Fe-4S ferredoxin-type" evidence="5">
    <location>
        <begin position="432"/>
        <end position="461"/>
    </location>
</feature>
<dbReference type="KEGG" id="mesg:MLAUSG7_0975"/>
<evidence type="ECO:0000313" key="7">
    <source>
        <dbReference type="Proteomes" id="UP000679213"/>
    </source>
</evidence>
<dbReference type="CDD" id="cd10549">
    <property type="entry name" value="MtMvhB_like"/>
    <property type="match status" value="1"/>
</dbReference>
<dbReference type="Proteomes" id="UP000679213">
    <property type="component" value="Chromosome I"/>
</dbReference>
<dbReference type="AlphaFoldDB" id="A0A8D6SWJ8"/>
<sequence>MIITILDRCRVNEECKTCPFYSKTSKCIEACPTDAIFLLNNKSFSCLTCGECERNCPNKAIKRNKFGGLYVDRRRCNGCGICANVCPINIIKIVEKDGKKFPMGICSMCGVCVEVCPYNARVSSYELIQTKREKLSESYLKVLENLTKVKLVEASKPQKNIIEKKERKSIKIDRDKCIGCLRCSYLCPRETIIPDSINGCTSCNLCGENCPKDAIKNGVVDYDKCILCFKCVEICPNDALKVENFKVVKVKENKKIQPTSYCINCGLCSLNCPSGSLRFENGNLFYSPDVCWKCFKCVEICPNDVRRLKNDIIVGGCSLCGICINNCKEDAISITTVEFKSIKDENCILCGTCSNVCPKDAIIIDRSNKVVLFTDDCILCETCAIHCPRDVIPNTTGYKKIVDKENSFIRTDMDFCIKCGLCNKVCPNNCIDYGVIDTDICEYCGACYNICPTRAIYLHRKWKVKEPIRD</sequence>
<dbReference type="SUPFAM" id="SSF54862">
    <property type="entry name" value="4Fe-4S ferredoxins"/>
    <property type="match status" value="4"/>
</dbReference>
<proteinExistence type="predicted"/>
<dbReference type="Pfam" id="PF12838">
    <property type="entry name" value="Fer4_7"/>
    <property type="match status" value="1"/>
</dbReference>
<feature type="domain" description="4Fe-4S ferredoxin-type" evidence="5">
    <location>
        <begin position="168"/>
        <end position="197"/>
    </location>
</feature>
<dbReference type="GeneID" id="65883775"/>
<feature type="domain" description="4Fe-4S ferredoxin-type" evidence="5">
    <location>
        <begin position="284"/>
        <end position="311"/>
    </location>
</feature>
<keyword evidence="1" id="KW-0004">4Fe-4S</keyword>
<evidence type="ECO:0000256" key="1">
    <source>
        <dbReference type="ARBA" id="ARBA00022485"/>
    </source>
</evidence>
<feature type="domain" description="4Fe-4S ferredoxin-type" evidence="5">
    <location>
        <begin position="216"/>
        <end position="245"/>
    </location>
</feature>
<feature type="domain" description="4Fe-4S ferredoxin-type" evidence="5">
    <location>
        <begin position="252"/>
        <end position="282"/>
    </location>
</feature>
<accession>A0A8D6SWJ8</accession>
<feature type="domain" description="4Fe-4S ferredoxin-type" evidence="5">
    <location>
        <begin position="338"/>
        <end position="367"/>
    </location>
</feature>
<dbReference type="PANTHER" id="PTHR43687:SF1">
    <property type="entry name" value="FERREDOXIN III"/>
    <property type="match status" value="1"/>
</dbReference>
<name>A0A8D6SWJ8_9EURY</name>
<dbReference type="Pfam" id="PF00037">
    <property type="entry name" value="Fer4"/>
    <property type="match status" value="3"/>
</dbReference>
<feature type="domain" description="4Fe-4S ferredoxin-type" evidence="5">
    <location>
        <begin position="97"/>
        <end position="126"/>
    </location>
</feature>
<gene>
    <name evidence="6" type="ORF">MLAUSG7_0975</name>
</gene>
<dbReference type="EMBL" id="LR792632">
    <property type="protein sequence ID" value="CAB3288940.1"/>
    <property type="molecule type" value="Genomic_DNA"/>
</dbReference>
<keyword evidence="3" id="KW-0408">Iron</keyword>
<feature type="domain" description="4Fe-4S ferredoxin-type" evidence="5">
    <location>
        <begin position="67"/>
        <end position="96"/>
    </location>
</feature>
<dbReference type="RefSeq" id="WP_214399349.1">
    <property type="nucleotide sequence ID" value="NZ_LR792632.1"/>
</dbReference>
<feature type="domain" description="4Fe-4S ferredoxin-type" evidence="5">
    <location>
        <begin position="368"/>
        <end position="397"/>
    </location>
</feature>
<keyword evidence="2" id="KW-0479">Metal-binding</keyword>
<dbReference type="Pfam" id="PF12798">
    <property type="entry name" value="Fer4_3"/>
    <property type="match status" value="2"/>
</dbReference>
<dbReference type="InterPro" id="IPR017896">
    <property type="entry name" value="4Fe4S_Fe-S-bd"/>
</dbReference>
<dbReference type="Pfam" id="PF13237">
    <property type="entry name" value="Fer4_10"/>
    <property type="match status" value="1"/>
</dbReference>
<dbReference type="InterPro" id="IPR050572">
    <property type="entry name" value="Fe-S_Ferredoxin"/>
</dbReference>
<feature type="domain" description="4Fe-4S ferredoxin-type" evidence="5">
    <location>
        <begin position="407"/>
        <end position="431"/>
    </location>
</feature>
<evidence type="ECO:0000259" key="5">
    <source>
        <dbReference type="PROSITE" id="PS51379"/>
    </source>
</evidence>